<evidence type="ECO:0000313" key="1">
    <source>
        <dbReference type="EMBL" id="KAB8184534.1"/>
    </source>
</evidence>
<name>A0A5N6BVL3_9ACTN</name>
<protein>
    <submittedName>
        <fullName evidence="1">Uncharacterized protein</fullName>
    </submittedName>
</protein>
<comment type="caution">
    <text evidence="1">The sequence shown here is derived from an EMBL/GenBank/DDBJ whole genome shotgun (WGS) entry which is preliminary data.</text>
</comment>
<reference evidence="1 2" key="1">
    <citation type="submission" date="2019-10" db="EMBL/GenBank/DDBJ databases">
        <title>Nonomuraea sp. nov., isolated from Phyllanthus amarus.</title>
        <authorList>
            <person name="Klykleung N."/>
            <person name="Tanasupawat S."/>
        </authorList>
    </citation>
    <scope>NUCLEOTIDE SEQUENCE [LARGE SCALE GENOMIC DNA]</scope>
    <source>
        <strain evidence="1 2">CR1-09</strain>
    </source>
</reference>
<evidence type="ECO:0000313" key="2">
    <source>
        <dbReference type="Proteomes" id="UP000313066"/>
    </source>
</evidence>
<sequence>MGSSNMDYRGSGFWVHDYQAEVWLYLLAQEVKTIPEPPAWLAGARTDWEIQATAGFMGCVSSCMDKHLGTEPDRVALALDLSERVQRRLLAWSPAIPKDLANSFGTGGEQESFNADLPTGPLLACGRAFISLLRGEFPSGYDRWAH</sequence>
<dbReference type="Proteomes" id="UP000313066">
    <property type="component" value="Unassembled WGS sequence"/>
</dbReference>
<gene>
    <name evidence="1" type="ORF">FH610_015665</name>
</gene>
<proteinExistence type="predicted"/>
<dbReference type="EMBL" id="VDMA02000007">
    <property type="protein sequence ID" value="KAB8184534.1"/>
    <property type="molecule type" value="Genomic_DNA"/>
</dbReference>
<organism evidence="1 2">
    <name type="scientific">Microbispora catharanthi</name>
    <dbReference type="NCBI Taxonomy" id="1712871"/>
    <lineage>
        <taxon>Bacteria</taxon>
        <taxon>Bacillati</taxon>
        <taxon>Actinomycetota</taxon>
        <taxon>Actinomycetes</taxon>
        <taxon>Streptosporangiales</taxon>
        <taxon>Streptosporangiaceae</taxon>
        <taxon>Microbispora</taxon>
    </lineage>
</organism>
<dbReference type="AlphaFoldDB" id="A0A5N6BVL3"/>
<accession>A0A5N6BVL3</accession>
<keyword evidence="2" id="KW-1185">Reference proteome</keyword>